<keyword evidence="3" id="KW-1185">Reference proteome</keyword>
<keyword evidence="1" id="KW-0812">Transmembrane</keyword>
<evidence type="ECO:0000256" key="1">
    <source>
        <dbReference type="SAM" id="Phobius"/>
    </source>
</evidence>
<organism evidence="2 3">
    <name type="scientific">Vespula vulgaris</name>
    <name type="common">Yellow jacket</name>
    <name type="synonym">Wasp</name>
    <dbReference type="NCBI Taxonomy" id="7454"/>
    <lineage>
        <taxon>Eukaryota</taxon>
        <taxon>Metazoa</taxon>
        <taxon>Ecdysozoa</taxon>
        <taxon>Arthropoda</taxon>
        <taxon>Hexapoda</taxon>
        <taxon>Insecta</taxon>
        <taxon>Pterygota</taxon>
        <taxon>Neoptera</taxon>
        <taxon>Endopterygota</taxon>
        <taxon>Hymenoptera</taxon>
        <taxon>Apocrita</taxon>
        <taxon>Aculeata</taxon>
        <taxon>Vespoidea</taxon>
        <taxon>Vespidae</taxon>
        <taxon>Vespinae</taxon>
        <taxon>Vespula</taxon>
    </lineage>
</organism>
<accession>A0A834J1I7</accession>
<keyword evidence="1" id="KW-1133">Transmembrane helix</keyword>
<reference evidence="2" key="1">
    <citation type="journal article" date="2020" name="G3 (Bethesda)">
        <title>High-Quality Assemblies for Three Invasive Social Wasps from the &lt;i&gt;Vespula&lt;/i&gt; Genus.</title>
        <authorList>
            <person name="Harrop T.W.R."/>
            <person name="Guhlin J."/>
            <person name="McLaughlin G.M."/>
            <person name="Permina E."/>
            <person name="Stockwell P."/>
            <person name="Gilligan J."/>
            <person name="Le Lec M.F."/>
            <person name="Gruber M.A.M."/>
            <person name="Quinn O."/>
            <person name="Lovegrove M."/>
            <person name="Duncan E.J."/>
            <person name="Remnant E.J."/>
            <person name="Van Eeckhoven J."/>
            <person name="Graham B."/>
            <person name="Knapp R.A."/>
            <person name="Langford K.W."/>
            <person name="Kronenberg Z."/>
            <person name="Press M.O."/>
            <person name="Eacker S.M."/>
            <person name="Wilson-Rankin E.E."/>
            <person name="Purcell J."/>
            <person name="Lester P.J."/>
            <person name="Dearden P.K."/>
        </authorList>
    </citation>
    <scope>NUCLEOTIDE SEQUENCE</scope>
    <source>
        <strain evidence="2">Marl-1</strain>
    </source>
</reference>
<evidence type="ECO:0000313" key="2">
    <source>
        <dbReference type="EMBL" id="KAF7379571.1"/>
    </source>
</evidence>
<protein>
    <submittedName>
        <fullName evidence="2">Uncharacterized protein</fullName>
    </submittedName>
</protein>
<gene>
    <name evidence="2" type="ORF">HZH66_014942</name>
</gene>
<proteinExistence type="predicted"/>
<comment type="caution">
    <text evidence="2">The sequence shown here is derived from an EMBL/GenBank/DDBJ whole genome shotgun (WGS) entry which is preliminary data.</text>
</comment>
<dbReference type="Proteomes" id="UP000614350">
    <property type="component" value="Unassembled WGS sequence"/>
</dbReference>
<keyword evidence="1" id="KW-0472">Membrane</keyword>
<sequence>MRYEEDAYDGHVHGYNDVNYYDDDVNNNDDDDDDDYDYGDDDAFSERIFSYESQVKWDFLRLAPNWLWHPSWHPLAALEKRLEKGRPLGETYKVATATVVVVVVVVVARSMVLLSWKRDPMQAEEVEVVVEGEEEGFRNGPIQISVSIP</sequence>
<dbReference type="AlphaFoldDB" id="A0A834J1I7"/>
<name>A0A834J1I7_VESVU</name>
<dbReference type="EMBL" id="JACSEA010000023">
    <property type="protein sequence ID" value="KAF7379571.1"/>
    <property type="molecule type" value="Genomic_DNA"/>
</dbReference>
<evidence type="ECO:0000313" key="3">
    <source>
        <dbReference type="Proteomes" id="UP000614350"/>
    </source>
</evidence>
<feature type="transmembrane region" description="Helical" evidence="1">
    <location>
        <begin position="94"/>
        <end position="114"/>
    </location>
</feature>